<keyword evidence="2" id="KW-0158">Chromosome</keyword>
<dbReference type="Pfam" id="PF00856">
    <property type="entry name" value="SET"/>
    <property type="match status" value="1"/>
</dbReference>
<dbReference type="PANTHER" id="PTHR46223">
    <property type="entry name" value="HISTONE-LYSINE N-METHYLTRANSFERASE SUV39H"/>
    <property type="match status" value="1"/>
</dbReference>
<dbReference type="Gene3D" id="2.170.270.10">
    <property type="entry name" value="SET domain"/>
    <property type="match status" value="1"/>
</dbReference>
<keyword evidence="8" id="KW-1133">Transmembrane helix</keyword>
<dbReference type="Proteomes" id="UP000026962">
    <property type="component" value="Chromosome 1"/>
</dbReference>
<protein>
    <recommendedName>
        <fullName evidence="9">SET domain-containing protein</fullName>
    </recommendedName>
</protein>
<accession>A0A0E0JP97</accession>
<evidence type="ECO:0000313" key="11">
    <source>
        <dbReference type="Proteomes" id="UP000026962"/>
    </source>
</evidence>
<sequence length="419" mass="44599">MRNSATPGAVGELAELVLPWLPPQDLAAAASASRALRAAASTVTAVRAADAAHGLEPHPIPFDNLVDCKPYAYFLYTPFSLTPSAASASPRAQPKGRTWARPPVPTWPRSDLGGFPSAGCACAQGACGDAQGCPCSDPEAEAVGSEAGMGSLRECGDGCACGPSCGNRRTQLGVTVRLRVVRHREKGWGLHAAEVLRRGQFVCEYAGELLTTEEARRRQRLYDELASVGKLSPALIVIREHLPSGKACLRVNIDATKVGNVARFINHSCDGGNLHPILVRSSGSLLPRLCFFAARDIIEGEELTFSYGDTRLRPKGLPCFCGSLCCSGLGMQFPLQESEEVMKMNPLTKKTPGESGGLNRKNNLVPLQSFVQSRLPFLLSLAFPYMAASLGILGYGINDSRANTILFPLPVRSARAAPA</sequence>
<keyword evidence="4" id="KW-0808">Transferase</keyword>
<evidence type="ECO:0000256" key="2">
    <source>
        <dbReference type="ARBA" id="ARBA00022454"/>
    </source>
</evidence>
<evidence type="ECO:0000259" key="9">
    <source>
        <dbReference type="PROSITE" id="PS50280"/>
    </source>
</evidence>
<dbReference type="EnsemblPlants" id="OPUNC01G31590.1">
    <property type="protein sequence ID" value="OPUNC01G31590.1"/>
    <property type="gene ID" value="OPUNC01G31590"/>
</dbReference>
<proteinExistence type="predicted"/>
<dbReference type="PANTHER" id="PTHR46223:SF3">
    <property type="entry name" value="HISTONE-LYSINE N-METHYLTRANSFERASE SET-23"/>
    <property type="match status" value="1"/>
</dbReference>
<reference evidence="10" key="2">
    <citation type="submission" date="2018-05" db="EMBL/GenBank/DDBJ databases">
        <title>OpunRS2 (Oryza punctata Reference Sequence Version 2).</title>
        <authorList>
            <person name="Zhang J."/>
            <person name="Kudrna D."/>
            <person name="Lee S."/>
            <person name="Talag J."/>
            <person name="Welchert J."/>
            <person name="Wing R.A."/>
        </authorList>
    </citation>
    <scope>NUCLEOTIDE SEQUENCE [LARGE SCALE GENOMIC DNA]</scope>
</reference>
<dbReference type="eggNOG" id="KOG1082">
    <property type="taxonomic scope" value="Eukaryota"/>
</dbReference>
<dbReference type="GO" id="GO:0032259">
    <property type="term" value="P:methylation"/>
    <property type="evidence" value="ECO:0007669"/>
    <property type="project" value="UniProtKB-KW"/>
</dbReference>
<dbReference type="GO" id="GO:0008168">
    <property type="term" value="F:methyltransferase activity"/>
    <property type="evidence" value="ECO:0007669"/>
    <property type="project" value="UniProtKB-KW"/>
</dbReference>
<keyword evidence="6" id="KW-0479">Metal-binding</keyword>
<feature type="domain" description="SET" evidence="9">
    <location>
        <begin position="176"/>
        <end position="308"/>
    </location>
</feature>
<evidence type="ECO:0000256" key="3">
    <source>
        <dbReference type="ARBA" id="ARBA00022603"/>
    </source>
</evidence>
<keyword evidence="11" id="KW-1185">Reference proteome</keyword>
<dbReference type="Gramene" id="OPUNC01G31590.1">
    <property type="protein sequence ID" value="OPUNC01G31590.1"/>
    <property type="gene ID" value="OPUNC01G31590"/>
</dbReference>
<dbReference type="InterPro" id="IPR001214">
    <property type="entry name" value="SET_dom"/>
</dbReference>
<dbReference type="GO" id="GO:0046872">
    <property type="term" value="F:metal ion binding"/>
    <property type="evidence" value="ECO:0007669"/>
    <property type="project" value="UniProtKB-KW"/>
</dbReference>
<dbReference type="AlphaFoldDB" id="A0A0E0JP97"/>
<dbReference type="STRING" id="4537.A0A0E0JP97"/>
<evidence type="ECO:0000313" key="10">
    <source>
        <dbReference type="EnsemblPlants" id="OPUNC01G31590.1"/>
    </source>
</evidence>
<dbReference type="OMA" id="GLECENR"/>
<evidence type="ECO:0000256" key="8">
    <source>
        <dbReference type="SAM" id="Phobius"/>
    </source>
</evidence>
<organism evidence="10">
    <name type="scientific">Oryza punctata</name>
    <name type="common">Red rice</name>
    <dbReference type="NCBI Taxonomy" id="4537"/>
    <lineage>
        <taxon>Eukaryota</taxon>
        <taxon>Viridiplantae</taxon>
        <taxon>Streptophyta</taxon>
        <taxon>Embryophyta</taxon>
        <taxon>Tracheophyta</taxon>
        <taxon>Spermatophyta</taxon>
        <taxon>Magnoliopsida</taxon>
        <taxon>Liliopsida</taxon>
        <taxon>Poales</taxon>
        <taxon>Poaceae</taxon>
        <taxon>BOP clade</taxon>
        <taxon>Oryzoideae</taxon>
        <taxon>Oryzeae</taxon>
        <taxon>Oryzinae</taxon>
        <taxon>Oryza</taxon>
    </lineage>
</organism>
<keyword evidence="8" id="KW-0472">Membrane</keyword>
<feature type="transmembrane region" description="Helical" evidence="8">
    <location>
        <begin position="375"/>
        <end position="397"/>
    </location>
</feature>
<keyword evidence="8" id="KW-0812">Transmembrane</keyword>
<dbReference type="InterPro" id="IPR046341">
    <property type="entry name" value="SET_dom_sf"/>
</dbReference>
<keyword evidence="7" id="KW-0862">Zinc</keyword>
<keyword evidence="5" id="KW-0949">S-adenosyl-L-methionine</keyword>
<reference evidence="10" key="1">
    <citation type="submission" date="2015-04" db="UniProtKB">
        <authorList>
            <consortium name="EnsemblPlants"/>
        </authorList>
    </citation>
    <scope>IDENTIFICATION</scope>
</reference>
<name>A0A0E0JP97_ORYPU</name>
<evidence type="ECO:0000256" key="1">
    <source>
        <dbReference type="ARBA" id="ARBA00004286"/>
    </source>
</evidence>
<dbReference type="SMART" id="SM00317">
    <property type="entry name" value="SET"/>
    <property type="match status" value="1"/>
</dbReference>
<dbReference type="SUPFAM" id="SSF82199">
    <property type="entry name" value="SET domain"/>
    <property type="match status" value="1"/>
</dbReference>
<evidence type="ECO:0000256" key="6">
    <source>
        <dbReference type="ARBA" id="ARBA00022723"/>
    </source>
</evidence>
<dbReference type="HOGENOM" id="CLU_054290_0_0_1"/>
<evidence type="ECO:0000256" key="7">
    <source>
        <dbReference type="ARBA" id="ARBA00022833"/>
    </source>
</evidence>
<evidence type="ECO:0000256" key="4">
    <source>
        <dbReference type="ARBA" id="ARBA00022679"/>
    </source>
</evidence>
<keyword evidence="3" id="KW-0489">Methyltransferase</keyword>
<dbReference type="GO" id="GO:0005694">
    <property type="term" value="C:chromosome"/>
    <property type="evidence" value="ECO:0007669"/>
    <property type="project" value="UniProtKB-SubCell"/>
</dbReference>
<evidence type="ECO:0000256" key="5">
    <source>
        <dbReference type="ARBA" id="ARBA00022691"/>
    </source>
</evidence>
<dbReference type="InterPro" id="IPR050973">
    <property type="entry name" value="H3K9_Histone-Lys_N-MTase"/>
</dbReference>
<dbReference type="PROSITE" id="PS50280">
    <property type="entry name" value="SET"/>
    <property type="match status" value="1"/>
</dbReference>
<comment type="subcellular location">
    <subcellularLocation>
        <location evidence="1">Chromosome</location>
    </subcellularLocation>
</comment>